<protein>
    <submittedName>
        <fullName evidence="3">Uncharacterized protein</fullName>
    </submittedName>
</protein>
<evidence type="ECO:0000256" key="1">
    <source>
        <dbReference type="SAM" id="MobiDB-lite"/>
    </source>
</evidence>
<proteinExistence type="predicted"/>
<dbReference type="WBParaSite" id="PSU_v2.g8664.t1">
    <property type="protein sequence ID" value="PSU_v2.g8664.t1"/>
    <property type="gene ID" value="PSU_v2.g8664"/>
</dbReference>
<feature type="compositionally biased region" description="Basic and acidic residues" evidence="1">
    <location>
        <begin position="176"/>
        <end position="188"/>
    </location>
</feature>
<evidence type="ECO:0000313" key="2">
    <source>
        <dbReference type="Proteomes" id="UP000887577"/>
    </source>
</evidence>
<sequence length="259" mass="27784">MCLSDLCDGYAELGKTMLELEYAKLGYPDLQSLIQKFNIHSNPNGMLNTYVYGTTENGAAGVIDLMQKTIENPRPPPYGFPRNASHQPPIYQSSRALPSIPELSSSVSSKGAPVPFSPMSFRPIVIHGSSSDVPPSQFPLPKSDSSPTLPGSSQSLSEVPPLQLPKSDSSASRQGSSDHIKPSTDASRRFKNLNVNALSITEAASRASQGVVTPVGLSVFTAQHTPEQNEIIVGPHNLGATSSFETEEFGKQIFCYNFG</sequence>
<dbReference type="AlphaFoldDB" id="A0A914Z8L3"/>
<evidence type="ECO:0000313" key="3">
    <source>
        <dbReference type="WBParaSite" id="PSU_v2.g8664.t1"/>
    </source>
</evidence>
<accession>A0A914Z8L3</accession>
<feature type="region of interest" description="Disordered" evidence="1">
    <location>
        <begin position="72"/>
        <end position="92"/>
    </location>
</feature>
<keyword evidence="2" id="KW-1185">Reference proteome</keyword>
<reference evidence="3" key="1">
    <citation type="submission" date="2022-11" db="UniProtKB">
        <authorList>
            <consortium name="WormBaseParasite"/>
        </authorList>
    </citation>
    <scope>IDENTIFICATION</scope>
</reference>
<feature type="compositionally biased region" description="Polar residues" evidence="1">
    <location>
        <begin position="143"/>
        <end position="157"/>
    </location>
</feature>
<name>A0A914Z8L3_9BILA</name>
<organism evidence="2 3">
    <name type="scientific">Panagrolaimus superbus</name>
    <dbReference type="NCBI Taxonomy" id="310955"/>
    <lineage>
        <taxon>Eukaryota</taxon>
        <taxon>Metazoa</taxon>
        <taxon>Ecdysozoa</taxon>
        <taxon>Nematoda</taxon>
        <taxon>Chromadorea</taxon>
        <taxon>Rhabditida</taxon>
        <taxon>Tylenchina</taxon>
        <taxon>Panagrolaimomorpha</taxon>
        <taxon>Panagrolaimoidea</taxon>
        <taxon>Panagrolaimidae</taxon>
        <taxon>Panagrolaimus</taxon>
    </lineage>
</organism>
<feature type="region of interest" description="Disordered" evidence="1">
    <location>
        <begin position="127"/>
        <end position="188"/>
    </location>
</feature>
<dbReference type="Proteomes" id="UP000887577">
    <property type="component" value="Unplaced"/>
</dbReference>